<dbReference type="InterPro" id="IPR012340">
    <property type="entry name" value="NA-bd_OB-fold"/>
</dbReference>
<evidence type="ECO:0000313" key="8">
    <source>
        <dbReference type="Proteomes" id="UP000076967"/>
    </source>
</evidence>
<protein>
    <recommendedName>
        <fullName evidence="6">NfeD-like C-terminal domain-containing protein</fullName>
    </recommendedName>
</protein>
<sequence>MELWAIWLVIGIILFIIEMLTLTFYLLWVGIGAIAAALIALVAPDLFFVQALVGCIVALGLTFFTKPLTRFIRKSKGYTDVIDDLVGKQGIVVETIEVGRNGVVKVGNETWSATSYQALQKDDIVIVIQRGTTVLEVQKWEGVS</sequence>
<comment type="caution">
    <text evidence="7">The sequence shown here is derived from an EMBL/GenBank/DDBJ whole genome shotgun (WGS) entry which is preliminary data.</text>
</comment>
<keyword evidence="2 5" id="KW-0812">Transmembrane</keyword>
<dbReference type="AlphaFoldDB" id="A0A162Q259"/>
<name>A0A162Q259_9BACL</name>
<feature type="transmembrane region" description="Helical" evidence="5">
    <location>
        <begin position="46"/>
        <end position="64"/>
    </location>
</feature>
<dbReference type="GO" id="GO:0005886">
    <property type="term" value="C:plasma membrane"/>
    <property type="evidence" value="ECO:0007669"/>
    <property type="project" value="TreeGrafter"/>
</dbReference>
<keyword evidence="8" id="KW-1185">Reference proteome</keyword>
<dbReference type="STRING" id="494026.PGLA_17035"/>
<evidence type="ECO:0000256" key="5">
    <source>
        <dbReference type="SAM" id="Phobius"/>
    </source>
</evidence>
<accession>A0A162Q259</accession>
<dbReference type="Proteomes" id="UP000076967">
    <property type="component" value="Unassembled WGS sequence"/>
</dbReference>
<evidence type="ECO:0000256" key="4">
    <source>
        <dbReference type="ARBA" id="ARBA00023136"/>
    </source>
</evidence>
<organism evidence="7 8">
    <name type="scientific">Paenibacillus glacialis</name>
    <dbReference type="NCBI Taxonomy" id="494026"/>
    <lineage>
        <taxon>Bacteria</taxon>
        <taxon>Bacillati</taxon>
        <taxon>Bacillota</taxon>
        <taxon>Bacilli</taxon>
        <taxon>Bacillales</taxon>
        <taxon>Paenibacillaceae</taxon>
        <taxon>Paenibacillus</taxon>
    </lineage>
</organism>
<feature type="transmembrane region" description="Helical" evidence="5">
    <location>
        <begin position="7"/>
        <end position="40"/>
    </location>
</feature>
<dbReference type="InterPro" id="IPR002810">
    <property type="entry name" value="NfeD-like_C"/>
</dbReference>
<keyword evidence="4 5" id="KW-0472">Membrane</keyword>
<dbReference type="Pfam" id="PF01957">
    <property type="entry name" value="NfeD"/>
    <property type="match status" value="1"/>
</dbReference>
<dbReference type="SUPFAM" id="SSF141322">
    <property type="entry name" value="NfeD domain-like"/>
    <property type="match status" value="1"/>
</dbReference>
<dbReference type="InterPro" id="IPR052165">
    <property type="entry name" value="Membrane_assoc_protease"/>
</dbReference>
<proteinExistence type="predicted"/>
<comment type="subcellular location">
    <subcellularLocation>
        <location evidence="1">Membrane</location>
        <topology evidence="1">Multi-pass membrane protein</topology>
    </subcellularLocation>
</comment>
<evidence type="ECO:0000256" key="1">
    <source>
        <dbReference type="ARBA" id="ARBA00004141"/>
    </source>
</evidence>
<feature type="domain" description="NfeD-like C-terminal" evidence="6">
    <location>
        <begin position="83"/>
        <end position="139"/>
    </location>
</feature>
<evidence type="ECO:0000256" key="2">
    <source>
        <dbReference type="ARBA" id="ARBA00022692"/>
    </source>
</evidence>
<keyword evidence="3 5" id="KW-1133">Transmembrane helix</keyword>
<dbReference type="PANTHER" id="PTHR33507">
    <property type="entry name" value="INNER MEMBRANE PROTEIN YBBJ"/>
    <property type="match status" value="1"/>
</dbReference>
<dbReference type="PANTHER" id="PTHR33507:SF3">
    <property type="entry name" value="INNER MEMBRANE PROTEIN YBBJ"/>
    <property type="match status" value="1"/>
</dbReference>
<dbReference type="OrthoDB" id="894082at2"/>
<dbReference type="EMBL" id="LVJH01000029">
    <property type="protein sequence ID" value="OAB41500.1"/>
    <property type="molecule type" value="Genomic_DNA"/>
</dbReference>
<evidence type="ECO:0000256" key="3">
    <source>
        <dbReference type="ARBA" id="ARBA00022989"/>
    </source>
</evidence>
<evidence type="ECO:0000313" key="7">
    <source>
        <dbReference type="EMBL" id="OAB41500.1"/>
    </source>
</evidence>
<reference evidence="7 8" key="1">
    <citation type="submission" date="2016-03" db="EMBL/GenBank/DDBJ databases">
        <title>Draft genome sequence of Paenibacillus glacialis DSM 22343.</title>
        <authorList>
            <person name="Shin S.-K."/>
            <person name="Yi H."/>
        </authorList>
    </citation>
    <scope>NUCLEOTIDE SEQUENCE [LARGE SCALE GENOMIC DNA]</scope>
    <source>
        <strain evidence="7 8">DSM 22343</strain>
    </source>
</reference>
<dbReference type="RefSeq" id="WP_068535033.1">
    <property type="nucleotide sequence ID" value="NZ_LVJH01000029.1"/>
</dbReference>
<evidence type="ECO:0000259" key="6">
    <source>
        <dbReference type="Pfam" id="PF01957"/>
    </source>
</evidence>
<dbReference type="Gene3D" id="2.40.50.140">
    <property type="entry name" value="Nucleic acid-binding proteins"/>
    <property type="match status" value="1"/>
</dbReference>
<gene>
    <name evidence="7" type="ORF">PGLA_17035</name>
</gene>